<reference evidence="2 3" key="1">
    <citation type="submission" date="2016-07" db="EMBL/GenBank/DDBJ databases">
        <title>Draft genome sequence of Prauserella muralis DSM 45305, isolated from a mould-covered wall in an indoor environment.</title>
        <authorList>
            <person name="Ruckert C."/>
            <person name="Albersmeier A."/>
            <person name="Jiang C.-L."/>
            <person name="Jiang Y."/>
            <person name="Kalinowski J."/>
            <person name="Schneider O."/>
            <person name="Winkler A."/>
            <person name="Zotchev S.B."/>
        </authorList>
    </citation>
    <scope>NUCLEOTIDE SEQUENCE [LARGE SCALE GENOMIC DNA]</scope>
    <source>
        <strain evidence="2 3">DSM 45305</strain>
    </source>
</reference>
<keyword evidence="1" id="KW-0378">Hydrolase</keyword>
<dbReference type="SUPFAM" id="SSF51338">
    <property type="entry name" value="Composite domain of metallo-dependent hydrolases"/>
    <property type="match status" value="1"/>
</dbReference>
<dbReference type="InterPro" id="IPR011059">
    <property type="entry name" value="Metal-dep_hydrolase_composite"/>
</dbReference>
<dbReference type="GO" id="GO:0016810">
    <property type="term" value="F:hydrolase activity, acting on carbon-nitrogen (but not peptide) bonds"/>
    <property type="evidence" value="ECO:0007669"/>
    <property type="project" value="InterPro"/>
</dbReference>
<dbReference type="EMBL" id="MASW01000004">
    <property type="protein sequence ID" value="PXY24679.1"/>
    <property type="molecule type" value="Genomic_DNA"/>
</dbReference>
<dbReference type="RefSeq" id="WP_112282661.1">
    <property type="nucleotide sequence ID" value="NZ_MASW01000004.1"/>
</dbReference>
<gene>
    <name evidence="2" type="ORF">BAY60_19415</name>
</gene>
<dbReference type="SUPFAM" id="SSF51556">
    <property type="entry name" value="Metallo-dependent hydrolases"/>
    <property type="match status" value="1"/>
</dbReference>
<dbReference type="Gene3D" id="2.30.40.10">
    <property type="entry name" value="Urease, subunit C, domain 1"/>
    <property type="match status" value="1"/>
</dbReference>
<protein>
    <submittedName>
        <fullName evidence="2">Uncharacterized protein</fullName>
    </submittedName>
</protein>
<dbReference type="PANTHER" id="PTHR43794">
    <property type="entry name" value="AMINOHYDROLASE SSNA-RELATED"/>
    <property type="match status" value="1"/>
</dbReference>
<name>A0A2V4AUH9_9PSEU</name>
<dbReference type="InterPro" id="IPR050287">
    <property type="entry name" value="MTA/SAH_deaminase"/>
</dbReference>
<evidence type="ECO:0000256" key="1">
    <source>
        <dbReference type="ARBA" id="ARBA00022801"/>
    </source>
</evidence>
<evidence type="ECO:0000313" key="2">
    <source>
        <dbReference type="EMBL" id="PXY24679.1"/>
    </source>
</evidence>
<dbReference type="InterPro" id="IPR006680">
    <property type="entry name" value="Amidohydro-rel"/>
</dbReference>
<accession>A0A2V4AUH9</accession>
<comment type="caution">
    <text evidence="2">The sequence shown here is derived from an EMBL/GenBank/DDBJ whole genome shotgun (WGS) entry which is preliminary data.</text>
</comment>
<evidence type="ECO:0000313" key="3">
    <source>
        <dbReference type="Proteomes" id="UP000249915"/>
    </source>
</evidence>
<dbReference type="Pfam" id="PF01979">
    <property type="entry name" value="Amidohydro_1"/>
    <property type="match status" value="1"/>
</dbReference>
<keyword evidence="3" id="KW-1185">Reference proteome</keyword>
<organism evidence="2 3">
    <name type="scientific">Prauserella muralis</name>
    <dbReference type="NCBI Taxonomy" id="588067"/>
    <lineage>
        <taxon>Bacteria</taxon>
        <taxon>Bacillati</taxon>
        <taxon>Actinomycetota</taxon>
        <taxon>Actinomycetes</taxon>
        <taxon>Pseudonocardiales</taxon>
        <taxon>Pseudonocardiaceae</taxon>
        <taxon>Prauserella</taxon>
    </lineage>
</organism>
<dbReference type="OrthoDB" id="3189065at2"/>
<dbReference type="PANTHER" id="PTHR43794:SF11">
    <property type="entry name" value="AMIDOHYDROLASE-RELATED DOMAIN-CONTAINING PROTEIN"/>
    <property type="match status" value="1"/>
</dbReference>
<sequence>MSVLIGGVQAVTMDPSLGIVDRCDILIGDNGRILDVAESPSPMPEGVTDVLDGDGLIAIPGLIDTHRHAWLELFRGLTADMTVRDYRQLTKSGLAEHVTPEAVRLATLVGDLVALEAGITTVADLAHIGRTRDHLEASVQGHQDSEIRAVLAHTPPNGDSKNWYAASERRHPREIRWLRDILHGDDALVTLAMGARPRHCVAQGVMEDDVAVARELGVRLIYDGIGAATGGGGEVSRWSHEDHRTIAGLVRSGLLGPDMGFVHGNHLTEDELALIADHGAGLSVAPEVEMLSGYGLPVFGRDLVQPGLTLALSTDVATYVAPSLLSAMRTMLMLARGRAASRAYDLQRDEPPLVPALSALGAATTAAARFLGLERRIGSLSPGKDADVTLVDRRGVHLSGVRDPVAAVVLFAHAGDVRHVLVRGRILKRDHAIAHAGLAGLAGELGELGSRILDQHRVRRGDEASPTWNF</sequence>
<dbReference type="AlphaFoldDB" id="A0A2V4AUH9"/>
<proteinExistence type="predicted"/>
<dbReference type="InterPro" id="IPR032466">
    <property type="entry name" value="Metal_Hydrolase"/>
</dbReference>
<dbReference type="Proteomes" id="UP000249915">
    <property type="component" value="Unassembled WGS sequence"/>
</dbReference>
<dbReference type="Gene3D" id="3.20.20.140">
    <property type="entry name" value="Metal-dependent hydrolases"/>
    <property type="match status" value="1"/>
</dbReference>